<evidence type="ECO:0000256" key="8">
    <source>
        <dbReference type="ARBA" id="ARBA00023316"/>
    </source>
</evidence>
<dbReference type="UniPathway" id="UPA00219"/>
<dbReference type="InterPro" id="IPR050979">
    <property type="entry name" value="LD-transpeptidase"/>
</dbReference>
<dbReference type="CDD" id="cd16913">
    <property type="entry name" value="YkuD_like"/>
    <property type="match status" value="1"/>
</dbReference>
<dbReference type="PANTHER" id="PTHR30582">
    <property type="entry name" value="L,D-TRANSPEPTIDASE"/>
    <property type="match status" value="1"/>
</dbReference>
<evidence type="ECO:0000256" key="4">
    <source>
        <dbReference type="ARBA" id="ARBA00022679"/>
    </source>
</evidence>
<dbReference type="GO" id="GO:0018104">
    <property type="term" value="P:peptidoglycan-protein cross-linking"/>
    <property type="evidence" value="ECO:0007669"/>
    <property type="project" value="TreeGrafter"/>
</dbReference>
<evidence type="ECO:0000313" key="13">
    <source>
        <dbReference type="Proteomes" id="UP000193862"/>
    </source>
</evidence>
<dbReference type="SUPFAM" id="SSF141523">
    <property type="entry name" value="L,D-transpeptidase catalytic domain-like"/>
    <property type="match status" value="1"/>
</dbReference>
<dbReference type="GO" id="GO:0016757">
    <property type="term" value="F:glycosyltransferase activity"/>
    <property type="evidence" value="ECO:0007669"/>
    <property type="project" value="UniProtKB-KW"/>
</dbReference>
<dbReference type="GO" id="GO:0071972">
    <property type="term" value="F:peptidoglycan L,D-transpeptidase activity"/>
    <property type="evidence" value="ECO:0007669"/>
    <property type="project" value="TreeGrafter"/>
</dbReference>
<dbReference type="PANTHER" id="PTHR30582:SF24">
    <property type="entry name" value="L,D-TRANSPEPTIDASE ERFK_SRFK-RELATED"/>
    <property type="match status" value="1"/>
</dbReference>
<feature type="active site" description="Nucleophile" evidence="9">
    <location>
        <position position="162"/>
    </location>
</feature>
<keyword evidence="4 12" id="KW-0808">Transferase</keyword>
<dbReference type="EC" id="2.-.-.-" evidence="12"/>
<evidence type="ECO:0000259" key="11">
    <source>
        <dbReference type="PROSITE" id="PS52029"/>
    </source>
</evidence>
<accession>A0A1Y5SJ15</accession>
<evidence type="ECO:0000256" key="3">
    <source>
        <dbReference type="ARBA" id="ARBA00022676"/>
    </source>
</evidence>
<dbReference type="AlphaFoldDB" id="A0A1Y5SJ15"/>
<dbReference type="OrthoDB" id="9795305at2"/>
<evidence type="ECO:0000256" key="10">
    <source>
        <dbReference type="SAM" id="SignalP"/>
    </source>
</evidence>
<organism evidence="12 13">
    <name type="scientific">Aquimixticola soesokkakensis</name>
    <dbReference type="NCBI Taxonomy" id="1519096"/>
    <lineage>
        <taxon>Bacteria</taxon>
        <taxon>Pseudomonadati</taxon>
        <taxon>Pseudomonadota</taxon>
        <taxon>Alphaproteobacteria</taxon>
        <taxon>Rhodobacterales</taxon>
        <taxon>Paracoccaceae</taxon>
        <taxon>Aquimixticola</taxon>
    </lineage>
</organism>
<protein>
    <submittedName>
        <fullName evidence="12">Putative L,D-transpeptidase YbiS</fullName>
        <ecNumber evidence="12">2.-.-.-</ecNumber>
    </submittedName>
</protein>
<dbReference type="EMBL" id="FWFS01000005">
    <property type="protein sequence ID" value="SLN40758.1"/>
    <property type="molecule type" value="Genomic_DNA"/>
</dbReference>
<dbReference type="Proteomes" id="UP000193862">
    <property type="component" value="Unassembled WGS sequence"/>
</dbReference>
<sequence length="190" mass="21017">MISRRMLLASGAAAALPLPALAQRAPQTYEIPSRFMPTVVDIQPGFIEGEIHVNPARHYLFLILENQKALRYGVAVGSEGRNFSGSATIKRKVEWPSWTPTKNMIAREPDVYEQFAGGVPGGPDNPLGARALYLYRNGRDTMYRIHGTPQPWTIGTSVSSGCVRMINEHVEDLYERVPLGTRVTVHNTTA</sequence>
<feature type="domain" description="L,D-TPase catalytic" evidence="11">
    <location>
        <begin position="49"/>
        <end position="186"/>
    </location>
</feature>
<evidence type="ECO:0000256" key="9">
    <source>
        <dbReference type="PROSITE-ProRule" id="PRU01373"/>
    </source>
</evidence>
<comment type="pathway">
    <text evidence="1 9">Cell wall biogenesis; peptidoglycan biosynthesis.</text>
</comment>
<dbReference type="Gene3D" id="2.40.440.10">
    <property type="entry name" value="L,D-transpeptidase catalytic domain-like"/>
    <property type="match status" value="1"/>
</dbReference>
<evidence type="ECO:0000256" key="7">
    <source>
        <dbReference type="ARBA" id="ARBA00022984"/>
    </source>
</evidence>
<dbReference type="Pfam" id="PF03734">
    <property type="entry name" value="YkuD"/>
    <property type="match status" value="1"/>
</dbReference>
<keyword evidence="10" id="KW-0732">Signal</keyword>
<keyword evidence="13" id="KW-1185">Reference proteome</keyword>
<dbReference type="FunFam" id="2.40.440.10:FF:000002">
    <property type="entry name" value="L,D-transpeptidase ErfK/SrfK"/>
    <property type="match status" value="1"/>
</dbReference>
<keyword evidence="6 9" id="KW-0133">Cell shape</keyword>
<name>A0A1Y5SJ15_9RHOB</name>
<dbReference type="GO" id="GO:0071555">
    <property type="term" value="P:cell wall organization"/>
    <property type="evidence" value="ECO:0007669"/>
    <property type="project" value="UniProtKB-UniRule"/>
</dbReference>
<keyword evidence="5" id="KW-0378">Hydrolase</keyword>
<feature type="active site" description="Proton donor/acceptor" evidence="9">
    <location>
        <position position="146"/>
    </location>
</feature>
<evidence type="ECO:0000256" key="2">
    <source>
        <dbReference type="ARBA" id="ARBA00005992"/>
    </source>
</evidence>
<evidence type="ECO:0000256" key="1">
    <source>
        <dbReference type="ARBA" id="ARBA00004752"/>
    </source>
</evidence>
<keyword evidence="3" id="KW-0328">Glycosyltransferase</keyword>
<dbReference type="InterPro" id="IPR038063">
    <property type="entry name" value="Transpep_catalytic_dom"/>
</dbReference>
<feature type="signal peptide" evidence="10">
    <location>
        <begin position="1"/>
        <end position="22"/>
    </location>
</feature>
<evidence type="ECO:0000256" key="6">
    <source>
        <dbReference type="ARBA" id="ARBA00022960"/>
    </source>
</evidence>
<gene>
    <name evidence="12" type="primary">ybiS</name>
    <name evidence="12" type="ORF">AQS8620_01549</name>
</gene>
<dbReference type="InterPro" id="IPR005490">
    <property type="entry name" value="LD_TPept_cat_dom"/>
</dbReference>
<evidence type="ECO:0000313" key="12">
    <source>
        <dbReference type="EMBL" id="SLN40758.1"/>
    </source>
</evidence>
<feature type="chain" id="PRO_5013300416" evidence="10">
    <location>
        <begin position="23"/>
        <end position="190"/>
    </location>
</feature>
<dbReference type="GO" id="GO:0005576">
    <property type="term" value="C:extracellular region"/>
    <property type="evidence" value="ECO:0007669"/>
    <property type="project" value="TreeGrafter"/>
</dbReference>
<comment type="similarity">
    <text evidence="2">Belongs to the YkuD family.</text>
</comment>
<keyword evidence="8 9" id="KW-0961">Cell wall biogenesis/degradation</keyword>
<evidence type="ECO:0000256" key="5">
    <source>
        <dbReference type="ARBA" id="ARBA00022801"/>
    </source>
</evidence>
<dbReference type="GO" id="GO:0008360">
    <property type="term" value="P:regulation of cell shape"/>
    <property type="evidence" value="ECO:0007669"/>
    <property type="project" value="UniProtKB-UniRule"/>
</dbReference>
<dbReference type="RefSeq" id="WP_085836413.1">
    <property type="nucleotide sequence ID" value="NZ_FWFS01000005.1"/>
</dbReference>
<keyword evidence="7 9" id="KW-0573">Peptidoglycan synthesis</keyword>
<dbReference type="PROSITE" id="PS52029">
    <property type="entry name" value="LD_TPASE"/>
    <property type="match status" value="1"/>
</dbReference>
<proteinExistence type="inferred from homology"/>
<reference evidence="12 13" key="1">
    <citation type="submission" date="2017-03" db="EMBL/GenBank/DDBJ databases">
        <authorList>
            <person name="Afonso C.L."/>
            <person name="Miller P.J."/>
            <person name="Scott M.A."/>
            <person name="Spackman E."/>
            <person name="Goraichik I."/>
            <person name="Dimitrov K.M."/>
            <person name="Suarez D.L."/>
            <person name="Swayne D.E."/>
        </authorList>
    </citation>
    <scope>NUCLEOTIDE SEQUENCE [LARGE SCALE GENOMIC DNA]</scope>
    <source>
        <strain evidence="12 13">CECT 8620</strain>
    </source>
</reference>